<evidence type="ECO:0000256" key="5">
    <source>
        <dbReference type="SAM" id="MobiDB-lite"/>
    </source>
</evidence>
<feature type="transmembrane region" description="Helical" evidence="6">
    <location>
        <begin position="393"/>
        <end position="412"/>
    </location>
</feature>
<feature type="region of interest" description="Disordered" evidence="5">
    <location>
        <begin position="1"/>
        <end position="35"/>
    </location>
</feature>
<evidence type="ECO:0000256" key="3">
    <source>
        <dbReference type="ARBA" id="ARBA00022989"/>
    </source>
</evidence>
<evidence type="ECO:0000313" key="9">
    <source>
        <dbReference type="Proteomes" id="UP000618051"/>
    </source>
</evidence>
<evidence type="ECO:0000256" key="2">
    <source>
        <dbReference type="ARBA" id="ARBA00022692"/>
    </source>
</evidence>
<feature type="transmembrane region" description="Helical" evidence="6">
    <location>
        <begin position="259"/>
        <end position="286"/>
    </location>
</feature>
<dbReference type="InterPro" id="IPR036259">
    <property type="entry name" value="MFS_trans_sf"/>
</dbReference>
<feature type="compositionally biased region" description="Pro residues" evidence="5">
    <location>
        <begin position="14"/>
        <end position="24"/>
    </location>
</feature>
<reference evidence="7" key="1">
    <citation type="submission" date="2020-10" db="EMBL/GenBank/DDBJ databases">
        <title>Feather gene expression reveals the developmental basis of iridescence in African starlings.</title>
        <authorList>
            <person name="Rubenstein D.R."/>
        </authorList>
    </citation>
    <scope>NUCLEOTIDE SEQUENCE</scope>
    <source>
        <strain evidence="7">SS15</strain>
        <tissue evidence="7">Liver</tissue>
    </source>
</reference>
<organism evidence="7">
    <name type="scientific">Lamprotornis superbus</name>
    <dbReference type="NCBI Taxonomy" id="245042"/>
    <lineage>
        <taxon>Eukaryota</taxon>
        <taxon>Metazoa</taxon>
        <taxon>Chordata</taxon>
        <taxon>Craniata</taxon>
        <taxon>Vertebrata</taxon>
        <taxon>Euteleostomi</taxon>
        <taxon>Archelosauria</taxon>
        <taxon>Archosauria</taxon>
        <taxon>Dinosauria</taxon>
        <taxon>Saurischia</taxon>
        <taxon>Theropoda</taxon>
        <taxon>Coelurosauria</taxon>
        <taxon>Aves</taxon>
        <taxon>Neognathae</taxon>
        <taxon>Neoaves</taxon>
        <taxon>Telluraves</taxon>
        <taxon>Australaves</taxon>
        <taxon>Passeriformes</taxon>
        <taxon>Sturnidae</taxon>
        <taxon>Lamprotornis</taxon>
    </lineage>
</organism>
<feature type="transmembrane region" description="Helical" evidence="6">
    <location>
        <begin position="115"/>
        <end position="135"/>
    </location>
</feature>
<feature type="transmembrane region" description="Helical" evidence="6">
    <location>
        <begin position="461"/>
        <end position="488"/>
    </location>
</feature>
<protein>
    <recommendedName>
        <fullName evidence="10">Solute carrier family 49 member 4</fullName>
    </recommendedName>
</protein>
<feature type="transmembrane region" description="Helical" evidence="6">
    <location>
        <begin position="432"/>
        <end position="449"/>
    </location>
</feature>
<dbReference type="PANTHER" id="PTHR10924">
    <property type="entry name" value="MAJOR FACILITATOR SUPERFAMILY PROTEIN-RELATED"/>
    <property type="match status" value="1"/>
</dbReference>
<dbReference type="OrthoDB" id="422206at2759"/>
<dbReference type="Gene3D" id="1.20.1250.20">
    <property type="entry name" value="MFS general substrate transporter like domains"/>
    <property type="match status" value="2"/>
</dbReference>
<evidence type="ECO:0000313" key="8">
    <source>
        <dbReference type="EMBL" id="KAI1237312.1"/>
    </source>
</evidence>
<feature type="transmembrane region" description="Helical" evidence="6">
    <location>
        <begin position="530"/>
        <end position="551"/>
    </location>
</feature>
<dbReference type="PANTHER" id="PTHR10924:SF27">
    <property type="entry name" value="SOLUTE CARRIER FAMILY 49 MEMBER 4"/>
    <property type="match status" value="1"/>
</dbReference>
<sequence>MGLGWSSAEERRPLLPPPPPQQPRPEPRGPAGGPAGRLPPLLSGRVYGRRWLVLLLFSLLGFAQGLVWNTWGPIQNSARLAFGFSGWDIALLVFWGPIGFAPCFFFMWLMDKKGLRVTVLLTSSLMVLGAGLRCVPVSDLEIRKKLIHGGQLLNGLAGPTVMNAAPFLSTTWFSPDERATATAIASLLNYLGCAAAFLVGPLVVPPPNGTAHLVSLSSTQHIKDRIEAVLYAVQRKTWQSAMFILIYLKREEKKKIKTIEYLALLEFICECLLMGLAVFCEVLITFQAQVQTSAMKFFKGLEYLLLNKQSIHKQLYSFFFPSPLTCTFSIHEPWLLLHFALYILLPCKFGMVSLIFSAALAYFPSRPPFPPSVAAASQRLSYRRSFCRLLSNFRFLMIALAYAIPLGVFSGWSGVLDLILTPIHVSQVDAGWIGFWSIVGGCVVGIAMARFADFIRGMLKFILLLLLSGATLASTWFTLTCLTTVTHLPLTTATLYTSCILLGIFLNSSIPIFFELFVETVYPVPEGISCGVVTFLSNVFMGVLLFFLTFYHTEFSWFNWCLPGSCLLSLLLILCFRESYDRLYLDVVVSV</sequence>
<proteinExistence type="predicted"/>
<keyword evidence="3 6" id="KW-1133">Transmembrane helix</keyword>
<evidence type="ECO:0000256" key="4">
    <source>
        <dbReference type="ARBA" id="ARBA00023136"/>
    </source>
</evidence>
<reference evidence="8" key="3">
    <citation type="submission" date="2022-01" db="EMBL/GenBank/DDBJ databases">
        <authorList>
            <person name="Rubenstein D.R."/>
        </authorList>
    </citation>
    <scope>NUCLEOTIDE SEQUENCE</scope>
    <source>
        <strain evidence="8">SS15</strain>
        <tissue evidence="8">Liver</tissue>
    </source>
</reference>
<dbReference type="Proteomes" id="UP000618051">
    <property type="component" value="Unassembled WGS sequence"/>
</dbReference>
<reference evidence="8 9" key="2">
    <citation type="journal article" date="2021" name="J. Hered.">
        <title>Feather Gene Expression Elucidates the Developmental Basis of Plumage Iridescence in African Starlings.</title>
        <authorList>
            <person name="Rubenstein D.R."/>
            <person name="Corvelo A."/>
            <person name="MacManes M.D."/>
            <person name="Maia R."/>
            <person name="Narzisi G."/>
            <person name="Rousaki A."/>
            <person name="Vandenabeele P."/>
            <person name="Shawkey M.D."/>
            <person name="Solomon J."/>
        </authorList>
    </citation>
    <scope>NUCLEOTIDE SEQUENCE [LARGE SCALE GENOMIC DNA]</scope>
    <source>
        <strain evidence="8">SS15</strain>
    </source>
</reference>
<dbReference type="AlphaFoldDB" id="A0A835U071"/>
<feature type="transmembrane region" description="Helical" evidence="6">
    <location>
        <begin position="557"/>
        <end position="576"/>
    </location>
</feature>
<comment type="subcellular location">
    <subcellularLocation>
        <location evidence="1">Membrane</location>
        <topology evidence="1">Multi-pass membrane protein</topology>
    </subcellularLocation>
</comment>
<name>A0A835U071_9PASS</name>
<dbReference type="GO" id="GO:0016020">
    <property type="term" value="C:membrane"/>
    <property type="evidence" value="ECO:0007669"/>
    <property type="project" value="UniProtKB-SubCell"/>
</dbReference>
<feature type="transmembrane region" description="Helical" evidence="6">
    <location>
        <begin position="89"/>
        <end position="109"/>
    </location>
</feature>
<evidence type="ECO:0008006" key="10">
    <source>
        <dbReference type="Google" id="ProtNLM"/>
    </source>
</evidence>
<feature type="transmembrane region" description="Helical" evidence="6">
    <location>
        <begin position="51"/>
        <end position="68"/>
    </location>
</feature>
<feature type="transmembrane region" description="Helical" evidence="6">
    <location>
        <begin position="494"/>
        <end position="518"/>
    </location>
</feature>
<dbReference type="SUPFAM" id="SSF103473">
    <property type="entry name" value="MFS general substrate transporter"/>
    <property type="match status" value="2"/>
</dbReference>
<keyword evidence="4 6" id="KW-0472">Membrane</keyword>
<gene>
    <name evidence="8" type="ORF">IHE44_0014577</name>
    <name evidence="7" type="ORF">IHE44_001533</name>
</gene>
<keyword evidence="9" id="KW-1185">Reference proteome</keyword>
<dbReference type="EMBL" id="JADDUC020000008">
    <property type="protein sequence ID" value="KAI1237312.1"/>
    <property type="molecule type" value="Genomic_DNA"/>
</dbReference>
<feature type="transmembrane region" description="Helical" evidence="6">
    <location>
        <begin position="339"/>
        <end position="363"/>
    </location>
</feature>
<dbReference type="InterPro" id="IPR049680">
    <property type="entry name" value="FLVCR1-2_SLC49-like"/>
</dbReference>
<keyword evidence="2 6" id="KW-0812">Transmembrane</keyword>
<evidence type="ECO:0000313" key="7">
    <source>
        <dbReference type="EMBL" id="KAG0128589.1"/>
    </source>
</evidence>
<dbReference type="EMBL" id="JADDUC010000013">
    <property type="protein sequence ID" value="KAG0128589.1"/>
    <property type="molecule type" value="Genomic_DNA"/>
</dbReference>
<evidence type="ECO:0000256" key="6">
    <source>
        <dbReference type="SAM" id="Phobius"/>
    </source>
</evidence>
<comment type="caution">
    <text evidence="7">The sequence shown here is derived from an EMBL/GenBank/DDBJ whole genome shotgun (WGS) entry which is preliminary data.</text>
</comment>
<evidence type="ECO:0000256" key="1">
    <source>
        <dbReference type="ARBA" id="ARBA00004141"/>
    </source>
</evidence>
<accession>A0A835U071</accession>